<evidence type="ECO:0000256" key="1">
    <source>
        <dbReference type="ARBA" id="ARBA00022801"/>
    </source>
</evidence>
<dbReference type="InterPro" id="IPR050261">
    <property type="entry name" value="FrsA_esterase"/>
</dbReference>
<dbReference type="SUPFAM" id="SSF53474">
    <property type="entry name" value="alpha/beta-Hydrolases"/>
    <property type="match status" value="1"/>
</dbReference>
<dbReference type="GO" id="GO:0006508">
    <property type="term" value="P:proteolysis"/>
    <property type="evidence" value="ECO:0007669"/>
    <property type="project" value="InterPro"/>
</dbReference>
<dbReference type="InterPro" id="IPR029058">
    <property type="entry name" value="AB_hydrolase_fold"/>
</dbReference>
<dbReference type="Pfam" id="PF00326">
    <property type="entry name" value="Peptidase_S9"/>
    <property type="match status" value="1"/>
</dbReference>
<gene>
    <name evidence="3" type="ORF">SAMEA2273352_01967</name>
</gene>
<evidence type="ECO:0000259" key="2">
    <source>
        <dbReference type="Pfam" id="PF00326"/>
    </source>
</evidence>
<dbReference type="RefSeq" id="WP_023302960.1">
    <property type="nucleotide sequence ID" value="NZ_AP022510.1"/>
</dbReference>
<dbReference type="EMBL" id="FJYW01000004">
    <property type="protein sequence ID" value="CZX23930.1"/>
    <property type="molecule type" value="Genomic_DNA"/>
</dbReference>
<dbReference type="NCBIfam" id="NF007857">
    <property type="entry name" value="PRK10566.1"/>
    <property type="match status" value="1"/>
</dbReference>
<sequence>MIEIETRQLSGHEIIHAFSAGKGEQPLPTVVFYHGFLSSKLVYSYFAVALAQAGFRVVMPDAPNHGARFTGDEQARLGLFWQTLHGNLTEFAGLRDALLQAGLVEGKRLAVAGASMGGMTALGIMARHPEVTSVACLMGSGYFTSLAKTLFPPQAPQEIEALLSEWDVSHALSQLADRPLLLWHGDADDVVPPGETFRLQQALQREGLDSNLTCLWGAGVRHRITPAALESTVEFFRQHL</sequence>
<keyword evidence="1 3" id="KW-0378">Hydrolase</keyword>
<reference evidence="3 4" key="1">
    <citation type="submission" date="2016-03" db="EMBL/GenBank/DDBJ databases">
        <authorList>
            <consortium name="Pathogen Informatics"/>
        </authorList>
    </citation>
    <scope>NUCLEOTIDE SEQUENCE [LARGE SCALE GENOMIC DNA]</scope>
    <source>
        <strain evidence="4">e1424</strain>
    </source>
</reference>
<dbReference type="PANTHER" id="PTHR22946">
    <property type="entry name" value="DIENELACTONE HYDROLASE DOMAIN-CONTAINING PROTEIN-RELATED"/>
    <property type="match status" value="1"/>
</dbReference>
<dbReference type="KEGG" id="ehm:AB284_22905"/>
<organism evidence="3 4">
    <name type="scientific">Enterobacter hormaechei</name>
    <dbReference type="NCBI Taxonomy" id="158836"/>
    <lineage>
        <taxon>Bacteria</taxon>
        <taxon>Pseudomonadati</taxon>
        <taxon>Pseudomonadota</taxon>
        <taxon>Gammaproteobacteria</taxon>
        <taxon>Enterobacterales</taxon>
        <taxon>Enterobacteriaceae</taxon>
        <taxon>Enterobacter</taxon>
        <taxon>Enterobacter cloacae complex</taxon>
    </lineage>
</organism>
<dbReference type="PANTHER" id="PTHR22946:SF9">
    <property type="entry name" value="POLYKETIDE TRANSFERASE AF380"/>
    <property type="match status" value="1"/>
</dbReference>
<evidence type="ECO:0000313" key="3">
    <source>
        <dbReference type="EMBL" id="CZX23930.1"/>
    </source>
</evidence>
<dbReference type="Proteomes" id="UP000076205">
    <property type="component" value="Unassembled WGS sequence"/>
</dbReference>
<feature type="domain" description="Peptidase S9 prolyl oligopeptidase catalytic" evidence="2">
    <location>
        <begin position="49"/>
        <end position="239"/>
    </location>
</feature>
<name>A0A145PU49_9ENTR</name>
<comment type="caution">
    <text evidence="3">The sequence shown here is derived from an EMBL/GenBank/DDBJ whole genome shotgun (WGS) entry which is preliminary data.</text>
</comment>
<dbReference type="InterPro" id="IPR001375">
    <property type="entry name" value="Peptidase_S9_cat"/>
</dbReference>
<proteinExistence type="predicted"/>
<protein>
    <submittedName>
        <fullName evidence="3">Prolyl oligopeptidase family</fullName>
        <ecNumber evidence="3">3.1.1.23</ecNumber>
    </submittedName>
</protein>
<dbReference type="Gene3D" id="3.40.50.1820">
    <property type="entry name" value="alpha/beta hydrolase"/>
    <property type="match status" value="1"/>
</dbReference>
<dbReference type="AlphaFoldDB" id="A0A145PU49"/>
<dbReference type="EC" id="3.1.1.23" evidence="3"/>
<evidence type="ECO:0000313" key="4">
    <source>
        <dbReference type="Proteomes" id="UP000076205"/>
    </source>
</evidence>
<dbReference type="GO" id="GO:0008236">
    <property type="term" value="F:serine-type peptidase activity"/>
    <property type="evidence" value="ECO:0007669"/>
    <property type="project" value="InterPro"/>
</dbReference>
<dbReference type="GO" id="GO:0047372">
    <property type="term" value="F:monoacylglycerol lipase activity"/>
    <property type="evidence" value="ECO:0007669"/>
    <property type="project" value="UniProtKB-EC"/>
</dbReference>
<accession>A0A145PU49</accession>